<dbReference type="Gene3D" id="3.40.50.720">
    <property type="entry name" value="NAD(P)-binding Rossmann-like Domain"/>
    <property type="match status" value="1"/>
</dbReference>
<gene>
    <name evidence="4" type="ORF">KHLLAP_LOCUS4850</name>
</gene>
<dbReference type="PANTHER" id="PTHR43477:SF1">
    <property type="entry name" value="DIHYDROANTICAPSIN 7-DEHYDROGENASE"/>
    <property type="match status" value="1"/>
</dbReference>
<dbReference type="InterPro" id="IPR002347">
    <property type="entry name" value="SDR_fam"/>
</dbReference>
<dbReference type="GO" id="GO:0016491">
    <property type="term" value="F:oxidoreductase activity"/>
    <property type="evidence" value="ECO:0007669"/>
    <property type="project" value="UniProtKB-KW"/>
</dbReference>
<reference evidence="4" key="1">
    <citation type="submission" date="2023-10" db="EMBL/GenBank/DDBJ databases">
        <authorList>
            <person name="Hackl T."/>
        </authorList>
    </citation>
    <scope>NUCLEOTIDE SEQUENCE</scope>
</reference>
<keyword evidence="3" id="KW-0560">Oxidoreductase</keyword>
<dbReference type="PRINTS" id="PR00081">
    <property type="entry name" value="GDHRDH"/>
</dbReference>
<proteinExistence type="inferred from homology"/>
<dbReference type="Pfam" id="PF23441">
    <property type="entry name" value="SDR"/>
    <property type="match status" value="1"/>
</dbReference>
<evidence type="ECO:0000256" key="3">
    <source>
        <dbReference type="ARBA" id="ARBA00023002"/>
    </source>
</evidence>
<dbReference type="EMBL" id="CAUWAG010000006">
    <property type="protein sequence ID" value="CAJ2504382.1"/>
    <property type="molecule type" value="Genomic_DNA"/>
</dbReference>
<evidence type="ECO:0000256" key="1">
    <source>
        <dbReference type="ARBA" id="ARBA00006484"/>
    </source>
</evidence>
<protein>
    <submittedName>
        <fullName evidence="4">Uu.00g117760.m01.CDS01</fullName>
    </submittedName>
</protein>
<evidence type="ECO:0000313" key="5">
    <source>
        <dbReference type="Proteomes" id="UP001295740"/>
    </source>
</evidence>
<comment type="similarity">
    <text evidence="1">Belongs to the short-chain dehydrogenases/reductases (SDR) family.</text>
</comment>
<accession>A0AAI8YH37</accession>
<keyword evidence="2" id="KW-0521">NADP</keyword>
<dbReference type="InterPro" id="IPR051122">
    <property type="entry name" value="SDR_DHRS6-like"/>
</dbReference>
<dbReference type="InterPro" id="IPR036291">
    <property type="entry name" value="NAD(P)-bd_dom_sf"/>
</dbReference>
<evidence type="ECO:0000313" key="4">
    <source>
        <dbReference type="EMBL" id="CAJ2504382.1"/>
    </source>
</evidence>
<dbReference type="PANTHER" id="PTHR43477">
    <property type="entry name" value="DIHYDROANTICAPSIN 7-DEHYDROGENASE"/>
    <property type="match status" value="1"/>
</dbReference>
<dbReference type="SUPFAM" id="SSF51735">
    <property type="entry name" value="NAD(P)-binding Rossmann-fold domains"/>
    <property type="match status" value="1"/>
</dbReference>
<comment type="caution">
    <text evidence="4">The sequence shown here is derived from an EMBL/GenBank/DDBJ whole genome shotgun (WGS) entry which is preliminary data.</text>
</comment>
<organism evidence="4 5">
    <name type="scientific">Anthostomella pinea</name>
    <dbReference type="NCBI Taxonomy" id="933095"/>
    <lineage>
        <taxon>Eukaryota</taxon>
        <taxon>Fungi</taxon>
        <taxon>Dikarya</taxon>
        <taxon>Ascomycota</taxon>
        <taxon>Pezizomycotina</taxon>
        <taxon>Sordariomycetes</taxon>
        <taxon>Xylariomycetidae</taxon>
        <taxon>Xylariales</taxon>
        <taxon>Xylariaceae</taxon>
        <taxon>Anthostomella</taxon>
    </lineage>
</organism>
<evidence type="ECO:0000256" key="2">
    <source>
        <dbReference type="ARBA" id="ARBA00022857"/>
    </source>
</evidence>
<sequence length="263" mass="27939">MAKYNKLAGKHIVVIGGSNGIGRGVVEASLESGARVTLSGSSPQSAEAAVSALKKEYPSPQLVGLNCDLSNATVEADLESLLRQAVAAHDGAPIDHIVLTAADNLSIVPLQDMTPEVIAKATHMRMLVPILVGKLAQRHLRPSANCSLTLTTGSIADKPMADWSLINFLCTGIVGLTRNLALDLQPRRVNIVEPGLVDTGLWDTTWPTAKEREEGLRELAEKLKLPVGKAGGVEEVAEAYVYLMRDRNATGEVVKTRGGSHLV</sequence>
<name>A0AAI8YH37_9PEZI</name>
<keyword evidence="5" id="KW-1185">Reference proteome</keyword>
<dbReference type="InterPro" id="IPR057571">
    <property type="entry name" value="SDR_PhqE-like"/>
</dbReference>
<dbReference type="AlphaFoldDB" id="A0AAI8YH37"/>
<dbReference type="Proteomes" id="UP001295740">
    <property type="component" value="Unassembled WGS sequence"/>
</dbReference>
<dbReference type="CDD" id="cd05233">
    <property type="entry name" value="SDR_c"/>
    <property type="match status" value="1"/>
</dbReference>